<organism evidence="1 2">
    <name type="scientific">Desulfomonile tiedjei (strain ATCC 49306 / DSM 6799 / DCB-1)</name>
    <dbReference type="NCBI Taxonomy" id="706587"/>
    <lineage>
        <taxon>Bacteria</taxon>
        <taxon>Pseudomonadati</taxon>
        <taxon>Thermodesulfobacteriota</taxon>
        <taxon>Desulfomonilia</taxon>
        <taxon>Desulfomonilales</taxon>
        <taxon>Desulfomonilaceae</taxon>
        <taxon>Desulfomonile</taxon>
    </lineage>
</organism>
<dbReference type="AlphaFoldDB" id="I4C1V6"/>
<dbReference type="EMBL" id="CP003360">
    <property type="protein sequence ID" value="AFM23547.1"/>
    <property type="molecule type" value="Genomic_DNA"/>
</dbReference>
<dbReference type="STRING" id="706587.Desti_0823"/>
<keyword evidence="2" id="KW-1185">Reference proteome</keyword>
<sequence length="159" mass="18170">MTIHLHNRRRVVLLCICLSAVLLLAWGLQTNLQVVEIGDSGPSLLVRNGNLFCHEYTHSMYGAQVVEKFRIEDGHFRIFHVMTQSDAVLEYFAIEKRGEHNVDGTFQKFSIPAASIGKHILKLEDYELSLDKPEQKGGSIHVKLLQVPFWAYAARLIRR</sequence>
<evidence type="ECO:0008006" key="3">
    <source>
        <dbReference type="Google" id="ProtNLM"/>
    </source>
</evidence>
<dbReference type="Proteomes" id="UP000006055">
    <property type="component" value="Chromosome"/>
</dbReference>
<gene>
    <name evidence="1" type="ordered locus">Desti_0823</name>
</gene>
<protein>
    <recommendedName>
        <fullName evidence="3">DUF1850 domain-containing protein</fullName>
    </recommendedName>
</protein>
<name>I4C1V6_DESTA</name>
<dbReference type="RefSeq" id="WP_014808703.1">
    <property type="nucleotide sequence ID" value="NC_018025.1"/>
</dbReference>
<dbReference type="HOGENOM" id="CLU_1658039_0_0_7"/>
<evidence type="ECO:0000313" key="2">
    <source>
        <dbReference type="Proteomes" id="UP000006055"/>
    </source>
</evidence>
<evidence type="ECO:0000313" key="1">
    <source>
        <dbReference type="EMBL" id="AFM23547.1"/>
    </source>
</evidence>
<dbReference type="KEGG" id="dti:Desti_0823"/>
<proteinExistence type="predicted"/>
<reference evidence="2" key="1">
    <citation type="submission" date="2012-06" db="EMBL/GenBank/DDBJ databases">
        <title>Complete sequence of chromosome of Desulfomonile tiedjei DSM 6799.</title>
        <authorList>
            <person name="Lucas S."/>
            <person name="Copeland A."/>
            <person name="Lapidus A."/>
            <person name="Glavina del Rio T."/>
            <person name="Dalin E."/>
            <person name="Tice H."/>
            <person name="Bruce D."/>
            <person name="Goodwin L."/>
            <person name="Pitluck S."/>
            <person name="Peters L."/>
            <person name="Ovchinnikova G."/>
            <person name="Zeytun A."/>
            <person name="Lu M."/>
            <person name="Kyrpides N."/>
            <person name="Mavromatis K."/>
            <person name="Ivanova N."/>
            <person name="Brettin T."/>
            <person name="Detter J.C."/>
            <person name="Han C."/>
            <person name="Larimer F."/>
            <person name="Land M."/>
            <person name="Hauser L."/>
            <person name="Markowitz V."/>
            <person name="Cheng J.-F."/>
            <person name="Hugenholtz P."/>
            <person name="Woyke T."/>
            <person name="Wu D."/>
            <person name="Spring S."/>
            <person name="Schroeder M."/>
            <person name="Brambilla E."/>
            <person name="Klenk H.-P."/>
            <person name="Eisen J.A."/>
        </authorList>
    </citation>
    <scope>NUCLEOTIDE SEQUENCE [LARGE SCALE GENOMIC DNA]</scope>
    <source>
        <strain evidence="2">ATCC 49306 / DSM 6799 / DCB-1</strain>
    </source>
</reference>
<accession>I4C1V6</accession>